<keyword evidence="3" id="KW-0812">Transmembrane</keyword>
<gene>
    <name evidence="7" type="ORF">E5676_scaffold35G001600</name>
</gene>
<evidence type="ECO:0000256" key="2">
    <source>
        <dbReference type="ARBA" id="ARBA00010617"/>
    </source>
</evidence>
<comment type="subcellular location">
    <subcellularLocation>
        <location evidence="1">Membrane</location>
        <topology evidence="1">Single-pass membrane protein</topology>
    </subcellularLocation>
</comment>
<dbReference type="Gene3D" id="1.10.630.10">
    <property type="entry name" value="Cytochrome P450"/>
    <property type="match status" value="1"/>
</dbReference>
<dbReference type="InterPro" id="IPR036396">
    <property type="entry name" value="Cyt_P450_sf"/>
</dbReference>
<name>A0A5D3CUU6_CUCMM</name>
<evidence type="ECO:0000256" key="5">
    <source>
        <dbReference type="ARBA" id="ARBA00023002"/>
    </source>
</evidence>
<comment type="similarity">
    <text evidence="2">Belongs to the cytochrome P450 family.</text>
</comment>
<dbReference type="PANTHER" id="PTHR47956:SF5">
    <property type="entry name" value="CYTOCHROME P450 71B25-RELATED"/>
    <property type="match status" value="1"/>
</dbReference>
<reference evidence="7 8" key="1">
    <citation type="submission" date="2019-08" db="EMBL/GenBank/DDBJ databases">
        <title>Draft genome sequences of two oriental melons (Cucumis melo L. var makuwa).</title>
        <authorList>
            <person name="Kwon S.-Y."/>
        </authorList>
    </citation>
    <scope>NUCLEOTIDE SEQUENCE [LARGE SCALE GENOMIC DNA]</scope>
    <source>
        <strain evidence="8">cv. Chang Bougi</strain>
        <tissue evidence="7">Leaf</tissue>
    </source>
</reference>
<organism evidence="7 8">
    <name type="scientific">Cucumis melo var. makuwa</name>
    <name type="common">Oriental melon</name>
    <dbReference type="NCBI Taxonomy" id="1194695"/>
    <lineage>
        <taxon>Eukaryota</taxon>
        <taxon>Viridiplantae</taxon>
        <taxon>Streptophyta</taxon>
        <taxon>Embryophyta</taxon>
        <taxon>Tracheophyta</taxon>
        <taxon>Spermatophyta</taxon>
        <taxon>Magnoliopsida</taxon>
        <taxon>eudicotyledons</taxon>
        <taxon>Gunneridae</taxon>
        <taxon>Pentapetalae</taxon>
        <taxon>rosids</taxon>
        <taxon>fabids</taxon>
        <taxon>Cucurbitales</taxon>
        <taxon>Cucurbitaceae</taxon>
        <taxon>Benincaseae</taxon>
        <taxon>Cucumis</taxon>
    </lineage>
</organism>
<evidence type="ECO:0000256" key="4">
    <source>
        <dbReference type="ARBA" id="ARBA00022989"/>
    </source>
</evidence>
<dbReference type="GO" id="GO:0016705">
    <property type="term" value="F:oxidoreductase activity, acting on paired donors, with incorporation or reduction of molecular oxygen"/>
    <property type="evidence" value="ECO:0007669"/>
    <property type="project" value="InterPro"/>
</dbReference>
<dbReference type="InterPro" id="IPR050193">
    <property type="entry name" value="Cytochrome_P450_71"/>
</dbReference>
<keyword evidence="6" id="KW-0472">Membrane</keyword>
<dbReference type="AlphaFoldDB" id="A0A5D3CUU6"/>
<dbReference type="SUPFAM" id="SSF48264">
    <property type="entry name" value="Cytochrome P450"/>
    <property type="match status" value="1"/>
</dbReference>
<protein>
    <submittedName>
        <fullName evidence="7">Cytochrome P450 71B26-like</fullName>
    </submittedName>
</protein>
<dbReference type="EMBL" id="SSTD01008475">
    <property type="protein sequence ID" value="TYK15663.1"/>
    <property type="molecule type" value="Genomic_DNA"/>
</dbReference>
<dbReference type="PANTHER" id="PTHR47956">
    <property type="entry name" value="CYTOCHROME P450 71B11-RELATED"/>
    <property type="match status" value="1"/>
</dbReference>
<evidence type="ECO:0000313" key="8">
    <source>
        <dbReference type="Proteomes" id="UP000321947"/>
    </source>
</evidence>
<dbReference type="GO" id="GO:0005506">
    <property type="term" value="F:iron ion binding"/>
    <property type="evidence" value="ECO:0007669"/>
    <property type="project" value="InterPro"/>
</dbReference>
<evidence type="ECO:0000256" key="6">
    <source>
        <dbReference type="ARBA" id="ARBA00023136"/>
    </source>
</evidence>
<dbReference type="GO" id="GO:0020037">
    <property type="term" value="F:heme binding"/>
    <property type="evidence" value="ECO:0007669"/>
    <property type="project" value="InterPro"/>
</dbReference>
<evidence type="ECO:0000256" key="3">
    <source>
        <dbReference type="ARBA" id="ARBA00022692"/>
    </source>
</evidence>
<comment type="caution">
    <text evidence="7">The sequence shown here is derived from an EMBL/GenBank/DDBJ whole genome shotgun (WGS) entry which is preliminary data.</text>
</comment>
<keyword evidence="5" id="KW-0560">Oxidoreductase</keyword>
<dbReference type="InterPro" id="IPR001128">
    <property type="entry name" value="Cyt_P450"/>
</dbReference>
<evidence type="ECO:0000256" key="1">
    <source>
        <dbReference type="ARBA" id="ARBA00004167"/>
    </source>
</evidence>
<dbReference type="GO" id="GO:0004497">
    <property type="term" value="F:monooxygenase activity"/>
    <property type="evidence" value="ECO:0007669"/>
    <property type="project" value="InterPro"/>
</dbReference>
<evidence type="ECO:0000313" key="7">
    <source>
        <dbReference type="EMBL" id="TYK15663.1"/>
    </source>
</evidence>
<dbReference type="Pfam" id="PF00067">
    <property type="entry name" value="p450"/>
    <property type="match status" value="1"/>
</dbReference>
<dbReference type="Proteomes" id="UP000321947">
    <property type="component" value="Unassembled WGS sequence"/>
</dbReference>
<keyword evidence="4" id="KW-1133">Transmembrane helix</keyword>
<sequence>MVLKEVLRLHPPAPLPLPRETLSHFKLNGYDIDPKTHLHVINFQSLPFGGGRRNCPEEDMDMEEDAGLTVAKLPLKLVPMTYCP</sequence>
<accession>A0A5D3CUU6</accession>
<proteinExistence type="inferred from homology"/>
<dbReference type="GO" id="GO:0016020">
    <property type="term" value="C:membrane"/>
    <property type="evidence" value="ECO:0007669"/>
    <property type="project" value="UniProtKB-SubCell"/>
</dbReference>